<gene>
    <name evidence="1" type="ORF">LC20_07195</name>
</gene>
<dbReference type="Proteomes" id="UP000230961">
    <property type="component" value="Chromosome"/>
</dbReference>
<evidence type="ECO:0000313" key="2">
    <source>
        <dbReference type="Proteomes" id="UP000230961"/>
    </source>
</evidence>
<evidence type="ECO:0000313" key="1">
    <source>
        <dbReference type="EMBL" id="ATX62782.1"/>
    </source>
</evidence>
<name>A0A7U5PGI9_YEREN</name>
<dbReference type="EMBL" id="CP007448">
    <property type="protein sequence ID" value="ATX62782.1"/>
    <property type="molecule type" value="Genomic_DNA"/>
</dbReference>
<reference evidence="1 2" key="1">
    <citation type="submission" date="2017-11" db="EMBL/GenBank/DDBJ databases">
        <title>The complete genome sequence and comparative genome analysis of Yersinia enterocolitica strain LC20.</title>
        <authorList>
            <person name="Shi G."/>
            <person name="Su M."/>
            <person name="Liang J."/>
            <person name="Gu W."/>
            <person name="Xiao Y."/>
            <person name="Zhang Z."/>
            <person name="Qiu H."/>
            <person name="Duan R."/>
            <person name="Zhang Z."/>
            <person name="Li Y."/>
            <person name="Zhang X."/>
            <person name="Ling Y."/>
            <person name="Song L."/>
            <person name="Chen M."/>
            <person name="Zhao Y."/>
            <person name="Wu J."/>
            <person name="Jing H."/>
            <person name="Xiao J."/>
            <person name="Wang X."/>
        </authorList>
    </citation>
    <scope>NUCLEOTIDE SEQUENCE [LARGE SCALE GENOMIC DNA]</scope>
    <source>
        <strain evidence="1 2">LC20</strain>
    </source>
</reference>
<dbReference type="KEGG" id="yel:LC20_07195"/>
<sequence length="79" mass="9337">MMTCSSGKWVLWPKNRFIFNKHQVRSAVAQTARLAGYILLVWVKINRFIHCLYSLQRMISIGYCDNVSYRSICHERHSC</sequence>
<organism evidence="1 2">
    <name type="scientific">Yersinia enterocolitica LC20</name>
    <dbReference type="NCBI Taxonomy" id="1443113"/>
    <lineage>
        <taxon>Bacteria</taxon>
        <taxon>Pseudomonadati</taxon>
        <taxon>Pseudomonadota</taxon>
        <taxon>Gammaproteobacteria</taxon>
        <taxon>Enterobacterales</taxon>
        <taxon>Yersiniaceae</taxon>
        <taxon>Yersinia</taxon>
    </lineage>
</organism>
<proteinExistence type="predicted"/>
<protein>
    <submittedName>
        <fullName evidence="1">Uncharacterized protein</fullName>
    </submittedName>
</protein>
<accession>A0A7U5PGI9</accession>
<dbReference type="AlphaFoldDB" id="A0A7U5PGI9"/>